<proteinExistence type="predicted"/>
<dbReference type="SUPFAM" id="SSF46785">
    <property type="entry name" value="Winged helix' DNA-binding domain"/>
    <property type="match status" value="1"/>
</dbReference>
<comment type="caution">
    <text evidence="3">The sequence shown here is derived from an EMBL/GenBank/DDBJ whole genome shotgun (WGS) entry which is preliminary data.</text>
</comment>
<dbReference type="InterPro" id="IPR036388">
    <property type="entry name" value="WH-like_DNA-bd_sf"/>
</dbReference>
<dbReference type="RefSeq" id="WP_307406880.1">
    <property type="nucleotide sequence ID" value="NZ_JAUSUR010000002.1"/>
</dbReference>
<keyword evidence="4" id="KW-1185">Reference proteome</keyword>
<accession>A0ABU0E1J2</accession>
<gene>
    <name evidence="3" type="ORF">J2S15_001493</name>
</gene>
<dbReference type="Gene3D" id="6.10.140.190">
    <property type="match status" value="1"/>
</dbReference>
<organism evidence="3 4">
    <name type="scientific">Breznakia pachnodae</name>
    <dbReference type="NCBI Taxonomy" id="265178"/>
    <lineage>
        <taxon>Bacteria</taxon>
        <taxon>Bacillati</taxon>
        <taxon>Bacillota</taxon>
        <taxon>Erysipelotrichia</taxon>
        <taxon>Erysipelotrichales</taxon>
        <taxon>Erysipelotrichaceae</taxon>
        <taxon>Breznakia</taxon>
    </lineage>
</organism>
<dbReference type="PANTHER" id="PTHR43252:SF6">
    <property type="entry name" value="NEGATIVE TRANSCRIPTION REGULATOR PADR"/>
    <property type="match status" value="1"/>
</dbReference>
<protein>
    <submittedName>
        <fullName evidence="3">DNA-binding PadR family transcriptional regulator</fullName>
    </submittedName>
</protein>
<name>A0ABU0E1J2_9FIRM</name>
<feature type="domain" description="Transcription regulator PadR N-terminal" evidence="1">
    <location>
        <begin position="7"/>
        <end position="80"/>
    </location>
</feature>
<dbReference type="EMBL" id="JAUSUR010000002">
    <property type="protein sequence ID" value="MDQ0360748.1"/>
    <property type="molecule type" value="Genomic_DNA"/>
</dbReference>
<evidence type="ECO:0000313" key="4">
    <source>
        <dbReference type="Proteomes" id="UP001230220"/>
    </source>
</evidence>
<dbReference type="Proteomes" id="UP001230220">
    <property type="component" value="Unassembled WGS sequence"/>
</dbReference>
<dbReference type="InterPro" id="IPR005149">
    <property type="entry name" value="Tscrpt_reg_PadR_N"/>
</dbReference>
<dbReference type="Gene3D" id="1.10.10.10">
    <property type="entry name" value="Winged helix-like DNA-binding domain superfamily/Winged helix DNA-binding domain"/>
    <property type="match status" value="1"/>
</dbReference>
<evidence type="ECO:0000259" key="1">
    <source>
        <dbReference type="Pfam" id="PF03551"/>
    </source>
</evidence>
<feature type="domain" description="Transcription regulator PadR C-terminal" evidence="2">
    <location>
        <begin position="94"/>
        <end position="179"/>
    </location>
</feature>
<keyword evidence="3" id="KW-0238">DNA-binding</keyword>
<reference evidence="3 4" key="1">
    <citation type="submission" date="2023-07" db="EMBL/GenBank/DDBJ databases">
        <title>Genomic Encyclopedia of Type Strains, Phase IV (KMG-IV): sequencing the most valuable type-strain genomes for metagenomic binning, comparative biology and taxonomic classification.</title>
        <authorList>
            <person name="Goeker M."/>
        </authorList>
    </citation>
    <scope>NUCLEOTIDE SEQUENCE [LARGE SCALE GENOMIC DNA]</scope>
    <source>
        <strain evidence="3 4">DSM 16784</strain>
    </source>
</reference>
<sequence length="185" mass="22099">MSAKYGLLGLLSYGDQTGYDLNKTFEYSLNYFWNTQTSQIYKELNTMEKDEWLTSKIVYQDDKPNRKVYSITPLGLEELHKWLSKDFVDREMRIRNAFLIKVFFSGGNDVDDNIAMFERYREACQSRLDSMAQTNENVEAHIENEEERKLAVYWKMTARYGEYYFKMCVDWAAEMIEIIKKEKNK</sequence>
<evidence type="ECO:0000259" key="2">
    <source>
        <dbReference type="Pfam" id="PF10400"/>
    </source>
</evidence>
<dbReference type="Pfam" id="PF10400">
    <property type="entry name" value="Vir_act_alpha_C"/>
    <property type="match status" value="1"/>
</dbReference>
<dbReference type="PANTHER" id="PTHR43252">
    <property type="entry name" value="TRANSCRIPTIONAL REGULATOR YQJI"/>
    <property type="match status" value="1"/>
</dbReference>
<dbReference type="GO" id="GO:0003677">
    <property type="term" value="F:DNA binding"/>
    <property type="evidence" value="ECO:0007669"/>
    <property type="project" value="UniProtKB-KW"/>
</dbReference>
<dbReference type="InterPro" id="IPR036390">
    <property type="entry name" value="WH_DNA-bd_sf"/>
</dbReference>
<dbReference type="Pfam" id="PF03551">
    <property type="entry name" value="PadR"/>
    <property type="match status" value="1"/>
</dbReference>
<dbReference type="InterPro" id="IPR018309">
    <property type="entry name" value="Tscrpt_reg_PadR_C"/>
</dbReference>
<evidence type="ECO:0000313" key="3">
    <source>
        <dbReference type="EMBL" id="MDQ0360748.1"/>
    </source>
</evidence>